<dbReference type="Proteomes" id="UP001516400">
    <property type="component" value="Unassembled WGS sequence"/>
</dbReference>
<dbReference type="EMBL" id="JABFTP020000185">
    <property type="protein sequence ID" value="KAL3287980.1"/>
    <property type="molecule type" value="Genomic_DNA"/>
</dbReference>
<evidence type="ECO:0000313" key="1">
    <source>
        <dbReference type="EMBL" id="KAL3287980.1"/>
    </source>
</evidence>
<sequence length="86" mass="9695">ANRQIRDLFEDLRDGHNLISLLEVLTGEQLVSSVKLLFFTNINKISLQNGVNSNGIHGYEHKNESINTIASNGYSYNIYCIHSISE</sequence>
<dbReference type="AlphaFoldDB" id="A0ABD2PAZ4"/>
<accession>A0ABD2PAZ4</accession>
<name>A0ABD2PAZ4_9CUCU</name>
<proteinExistence type="predicted"/>
<evidence type="ECO:0000313" key="2">
    <source>
        <dbReference type="Proteomes" id="UP001516400"/>
    </source>
</evidence>
<keyword evidence="2" id="KW-1185">Reference proteome</keyword>
<dbReference type="SUPFAM" id="SSF47576">
    <property type="entry name" value="Calponin-homology domain, CH-domain"/>
    <property type="match status" value="1"/>
</dbReference>
<dbReference type="InterPro" id="IPR036872">
    <property type="entry name" value="CH_dom_sf"/>
</dbReference>
<protein>
    <submittedName>
        <fullName evidence="1">Uncharacterized protein</fullName>
    </submittedName>
</protein>
<gene>
    <name evidence="1" type="ORF">HHI36_002433</name>
</gene>
<dbReference type="Gene3D" id="1.10.418.10">
    <property type="entry name" value="Calponin-like domain"/>
    <property type="match status" value="1"/>
</dbReference>
<comment type="caution">
    <text evidence="1">The sequence shown here is derived from an EMBL/GenBank/DDBJ whole genome shotgun (WGS) entry which is preliminary data.</text>
</comment>
<reference evidence="1 2" key="1">
    <citation type="journal article" date="2021" name="BMC Biol.">
        <title>Horizontally acquired antibacterial genes associated with adaptive radiation of ladybird beetles.</title>
        <authorList>
            <person name="Li H.S."/>
            <person name="Tang X.F."/>
            <person name="Huang Y.H."/>
            <person name="Xu Z.Y."/>
            <person name="Chen M.L."/>
            <person name="Du X.Y."/>
            <person name="Qiu B.Y."/>
            <person name="Chen P.T."/>
            <person name="Zhang W."/>
            <person name="Slipinski A."/>
            <person name="Escalona H.E."/>
            <person name="Waterhouse R.M."/>
            <person name="Zwick A."/>
            <person name="Pang H."/>
        </authorList>
    </citation>
    <scope>NUCLEOTIDE SEQUENCE [LARGE SCALE GENOMIC DNA]</scope>
    <source>
        <strain evidence="1">SYSU2018</strain>
    </source>
</reference>
<feature type="non-terminal residue" evidence="1">
    <location>
        <position position="1"/>
    </location>
</feature>
<organism evidence="1 2">
    <name type="scientific">Cryptolaemus montrouzieri</name>
    <dbReference type="NCBI Taxonomy" id="559131"/>
    <lineage>
        <taxon>Eukaryota</taxon>
        <taxon>Metazoa</taxon>
        <taxon>Ecdysozoa</taxon>
        <taxon>Arthropoda</taxon>
        <taxon>Hexapoda</taxon>
        <taxon>Insecta</taxon>
        <taxon>Pterygota</taxon>
        <taxon>Neoptera</taxon>
        <taxon>Endopterygota</taxon>
        <taxon>Coleoptera</taxon>
        <taxon>Polyphaga</taxon>
        <taxon>Cucujiformia</taxon>
        <taxon>Coccinelloidea</taxon>
        <taxon>Coccinellidae</taxon>
        <taxon>Scymninae</taxon>
        <taxon>Scymnini</taxon>
        <taxon>Cryptolaemus</taxon>
    </lineage>
</organism>